<dbReference type="EMBL" id="JAAQQR010000003">
    <property type="protein sequence ID" value="NID04693.1"/>
    <property type="molecule type" value="Genomic_DNA"/>
</dbReference>
<evidence type="ECO:0000313" key="7">
    <source>
        <dbReference type="EMBL" id="NID04693.1"/>
    </source>
</evidence>
<evidence type="ECO:0000256" key="3">
    <source>
        <dbReference type="ARBA" id="ARBA00022729"/>
    </source>
</evidence>
<evidence type="ECO:0000256" key="1">
    <source>
        <dbReference type="ARBA" id="ARBA00004561"/>
    </source>
</evidence>
<protein>
    <submittedName>
        <fullName evidence="7">Type 1 fimbrial protein</fullName>
    </submittedName>
</protein>
<organism evidence="7 8">
    <name type="scientific">Luteibacter jiangsuensis</name>
    <dbReference type="NCBI Taxonomy" id="637577"/>
    <lineage>
        <taxon>Bacteria</taxon>
        <taxon>Pseudomonadati</taxon>
        <taxon>Pseudomonadota</taxon>
        <taxon>Gammaproteobacteria</taxon>
        <taxon>Lysobacterales</taxon>
        <taxon>Rhodanobacteraceae</taxon>
        <taxon>Luteibacter</taxon>
    </lineage>
</organism>
<dbReference type="PANTHER" id="PTHR33420:SF3">
    <property type="entry name" value="FIMBRIAL SUBUNIT ELFA"/>
    <property type="match status" value="1"/>
</dbReference>
<proteinExistence type="inferred from homology"/>
<keyword evidence="8" id="KW-1185">Reference proteome</keyword>
<comment type="similarity">
    <text evidence="2">Belongs to the fimbrial protein family.</text>
</comment>
<dbReference type="Pfam" id="PF00419">
    <property type="entry name" value="Fimbrial"/>
    <property type="match status" value="1"/>
</dbReference>
<evidence type="ECO:0000256" key="4">
    <source>
        <dbReference type="ARBA" id="ARBA00023263"/>
    </source>
</evidence>
<comment type="subcellular location">
    <subcellularLocation>
        <location evidence="1">Fimbrium</location>
    </subcellularLocation>
</comment>
<feature type="signal peptide" evidence="5">
    <location>
        <begin position="1"/>
        <end position="25"/>
    </location>
</feature>
<dbReference type="PANTHER" id="PTHR33420">
    <property type="entry name" value="FIMBRIAL SUBUNIT ELFA-RELATED"/>
    <property type="match status" value="1"/>
</dbReference>
<dbReference type="SUPFAM" id="SSF49401">
    <property type="entry name" value="Bacterial adhesins"/>
    <property type="match status" value="1"/>
</dbReference>
<comment type="caution">
    <text evidence="7">The sequence shown here is derived from an EMBL/GenBank/DDBJ whole genome shotgun (WGS) entry which is preliminary data.</text>
</comment>
<dbReference type="InterPro" id="IPR008966">
    <property type="entry name" value="Adhesion_dom_sf"/>
</dbReference>
<dbReference type="InterPro" id="IPR050263">
    <property type="entry name" value="Bact_Fimbrial_Adh_Pro"/>
</dbReference>
<evidence type="ECO:0000313" key="8">
    <source>
        <dbReference type="Proteomes" id="UP001429601"/>
    </source>
</evidence>
<name>A0ABX0Q677_9GAMM</name>
<dbReference type="InterPro" id="IPR036937">
    <property type="entry name" value="Adhesion_dom_fimbrial_sf"/>
</dbReference>
<gene>
    <name evidence="7" type="ORF">HBF26_07330</name>
</gene>
<feature type="chain" id="PRO_5046757090" evidence="5">
    <location>
        <begin position="26"/>
        <end position="178"/>
    </location>
</feature>
<evidence type="ECO:0000256" key="5">
    <source>
        <dbReference type="SAM" id="SignalP"/>
    </source>
</evidence>
<dbReference type="Proteomes" id="UP001429601">
    <property type="component" value="Unassembled WGS sequence"/>
</dbReference>
<keyword evidence="4" id="KW-0281">Fimbrium</keyword>
<dbReference type="RefSeq" id="WP_167124609.1">
    <property type="nucleotide sequence ID" value="NZ_JAAQQR010000003.1"/>
</dbReference>
<reference evidence="7 8" key="1">
    <citation type="journal article" date="2011" name="Curr. Microbiol.">
        <title>Luteibacter jiangsuensis sp. nov.: a methamidophos-degrading bacterium isolated from a methamidophos-manufacturing factory.</title>
        <authorList>
            <person name="Wang L."/>
            <person name="Wang G.L."/>
            <person name="Li S.P."/>
            <person name="Jiang J.D."/>
        </authorList>
    </citation>
    <scope>NUCLEOTIDE SEQUENCE [LARGE SCALE GENOMIC DNA]</scope>
    <source>
        <strain evidence="7 8">CGMCC 1.10133</strain>
    </source>
</reference>
<keyword evidence="3 5" id="KW-0732">Signal</keyword>
<dbReference type="InterPro" id="IPR000259">
    <property type="entry name" value="Adhesion_dom_fimbrial"/>
</dbReference>
<dbReference type="Gene3D" id="2.60.40.1090">
    <property type="entry name" value="Fimbrial-type adhesion domain"/>
    <property type="match status" value="1"/>
</dbReference>
<accession>A0ABX0Q677</accession>
<feature type="domain" description="Fimbrial-type adhesion" evidence="6">
    <location>
        <begin position="35"/>
        <end position="177"/>
    </location>
</feature>
<evidence type="ECO:0000256" key="2">
    <source>
        <dbReference type="ARBA" id="ARBA00006671"/>
    </source>
</evidence>
<sequence length="178" mass="19007">MKTLFKAVPLLCCLALSGVSGQARADAPTEVDFKFSFKLVPPTCNIVKLDSQTVVLADVPASMAQGAAGAWADARVFLQTCDGRIGQLQFEFDGAPSPANADDFRLGTQDALALEMHVGQNGSGERVKPNVPLTPVNWQSQMQNQWYYFSARAVHAGAQPLTAESAASTTLTVKVSYL</sequence>
<evidence type="ECO:0000259" key="6">
    <source>
        <dbReference type="Pfam" id="PF00419"/>
    </source>
</evidence>